<dbReference type="GO" id="GO:0005246">
    <property type="term" value="F:calcium channel regulator activity"/>
    <property type="evidence" value="ECO:0007669"/>
    <property type="project" value="TreeGrafter"/>
</dbReference>
<dbReference type="PANTHER" id="PTHR45775">
    <property type="entry name" value="RAD, GEM/KIR FAMILY MEMBER 2, ISOFORM C"/>
    <property type="match status" value="1"/>
</dbReference>
<dbReference type="Proteomes" id="UP000887116">
    <property type="component" value="Unassembled WGS sequence"/>
</dbReference>
<proteinExistence type="predicted"/>
<dbReference type="Gene3D" id="3.40.50.300">
    <property type="entry name" value="P-loop containing nucleotide triphosphate hydrolases"/>
    <property type="match status" value="1"/>
</dbReference>
<gene>
    <name evidence="2" type="primary">AVEN_175573_1</name>
    <name evidence="2" type="ORF">TNCT_584581</name>
</gene>
<protein>
    <submittedName>
        <fullName evidence="2">Uncharacterized protein</fullName>
    </submittedName>
</protein>
<comment type="caution">
    <text evidence="2">The sequence shown here is derived from an EMBL/GenBank/DDBJ whole genome shotgun (WGS) entry which is preliminary data.</text>
</comment>
<evidence type="ECO:0000256" key="1">
    <source>
        <dbReference type="SAM" id="MobiDB-lite"/>
    </source>
</evidence>
<dbReference type="InterPro" id="IPR051641">
    <property type="entry name" value="RGK_GTP-binding_reg"/>
</dbReference>
<dbReference type="SUPFAM" id="SSF52540">
    <property type="entry name" value="P-loop containing nucleoside triphosphate hydrolases"/>
    <property type="match status" value="1"/>
</dbReference>
<feature type="region of interest" description="Disordered" evidence="1">
    <location>
        <begin position="36"/>
        <end position="75"/>
    </location>
</feature>
<dbReference type="PANTHER" id="PTHR45775:SF6">
    <property type="entry name" value="RAD, GEM_KIR FAMILY MEMBER 2, ISOFORM C"/>
    <property type="match status" value="1"/>
</dbReference>
<feature type="region of interest" description="Disordered" evidence="1">
    <location>
        <begin position="174"/>
        <end position="196"/>
    </location>
</feature>
<feature type="region of interest" description="Disordered" evidence="1">
    <location>
        <begin position="118"/>
        <end position="137"/>
    </location>
</feature>
<feature type="compositionally biased region" description="Polar residues" evidence="1">
    <location>
        <begin position="174"/>
        <end position="184"/>
    </location>
</feature>
<dbReference type="AlphaFoldDB" id="A0A8X6KVE6"/>
<dbReference type="GO" id="GO:0005886">
    <property type="term" value="C:plasma membrane"/>
    <property type="evidence" value="ECO:0007669"/>
    <property type="project" value="TreeGrafter"/>
</dbReference>
<reference evidence="2" key="1">
    <citation type="submission" date="2020-07" db="EMBL/GenBank/DDBJ databases">
        <title>Multicomponent nature underlies the extraordinary mechanical properties of spider dragline silk.</title>
        <authorList>
            <person name="Kono N."/>
            <person name="Nakamura H."/>
            <person name="Mori M."/>
            <person name="Yoshida Y."/>
            <person name="Ohtoshi R."/>
            <person name="Malay A.D."/>
            <person name="Moran D.A.P."/>
            <person name="Tomita M."/>
            <person name="Numata K."/>
            <person name="Arakawa K."/>
        </authorList>
    </citation>
    <scope>NUCLEOTIDE SEQUENCE</scope>
</reference>
<feature type="compositionally biased region" description="Basic residues" evidence="1">
    <location>
        <begin position="60"/>
        <end position="73"/>
    </location>
</feature>
<evidence type="ECO:0000313" key="2">
    <source>
        <dbReference type="EMBL" id="GFQ83808.1"/>
    </source>
</evidence>
<evidence type="ECO:0000313" key="3">
    <source>
        <dbReference type="Proteomes" id="UP000887116"/>
    </source>
</evidence>
<dbReference type="GO" id="GO:0005525">
    <property type="term" value="F:GTP binding"/>
    <property type="evidence" value="ECO:0007669"/>
    <property type="project" value="TreeGrafter"/>
</dbReference>
<dbReference type="EMBL" id="BMAO01022713">
    <property type="protein sequence ID" value="GFQ83808.1"/>
    <property type="molecule type" value="Genomic_DNA"/>
</dbReference>
<dbReference type="OrthoDB" id="5239715at2759"/>
<sequence length="256" mass="28296">MALHITHVHSPSDCDFCNRRTIGQSVPDLTVACYGTSPPNRSLVPKSPRDTPVSSPMRTKTQKAKLARHRRTRGACSHSLNAATSLDLLSRRQINRLEASKKVEDASTMETPFRRRVYTMPSRPGEPLKGSTESPMETDPLSFYRLRSFSVTSRGSVINLGDLVCFRSRSDVNVTSEGSRSSLGTDDFRDRASSSASTAQSDVPHYKVLVLGDEGVGKTSLIAQFMTSEYLTVRNALSNDCQGKFCTLCFISCYWL</sequence>
<accession>A0A8X6KVE6</accession>
<dbReference type="InterPro" id="IPR027417">
    <property type="entry name" value="P-loop_NTPase"/>
</dbReference>
<organism evidence="2 3">
    <name type="scientific">Trichonephila clavata</name>
    <name type="common">Joro spider</name>
    <name type="synonym">Nephila clavata</name>
    <dbReference type="NCBI Taxonomy" id="2740835"/>
    <lineage>
        <taxon>Eukaryota</taxon>
        <taxon>Metazoa</taxon>
        <taxon>Ecdysozoa</taxon>
        <taxon>Arthropoda</taxon>
        <taxon>Chelicerata</taxon>
        <taxon>Arachnida</taxon>
        <taxon>Araneae</taxon>
        <taxon>Araneomorphae</taxon>
        <taxon>Entelegynae</taxon>
        <taxon>Araneoidea</taxon>
        <taxon>Nephilidae</taxon>
        <taxon>Trichonephila</taxon>
    </lineage>
</organism>
<keyword evidence="3" id="KW-1185">Reference proteome</keyword>
<name>A0A8X6KVE6_TRICU</name>